<dbReference type="Gene3D" id="3.80.10.10">
    <property type="entry name" value="Ribonuclease Inhibitor"/>
    <property type="match status" value="1"/>
</dbReference>
<evidence type="ECO:0008006" key="3">
    <source>
        <dbReference type="Google" id="ProtNLM"/>
    </source>
</evidence>
<dbReference type="STRING" id="914234.M2R3B7"/>
<dbReference type="InterPro" id="IPR032675">
    <property type="entry name" value="LRR_dom_sf"/>
</dbReference>
<dbReference type="OrthoDB" id="3188866at2759"/>
<accession>M2R3B7</accession>
<organism evidence="1 2">
    <name type="scientific">Ceriporiopsis subvermispora (strain B)</name>
    <name type="common">White-rot fungus</name>
    <name type="synonym">Gelatoporia subvermispora</name>
    <dbReference type="NCBI Taxonomy" id="914234"/>
    <lineage>
        <taxon>Eukaryota</taxon>
        <taxon>Fungi</taxon>
        <taxon>Dikarya</taxon>
        <taxon>Basidiomycota</taxon>
        <taxon>Agaricomycotina</taxon>
        <taxon>Agaricomycetes</taxon>
        <taxon>Polyporales</taxon>
        <taxon>Gelatoporiaceae</taxon>
        <taxon>Gelatoporia</taxon>
    </lineage>
</organism>
<gene>
    <name evidence="1" type="ORF">CERSUDRAFT_118472</name>
</gene>
<evidence type="ECO:0000313" key="2">
    <source>
        <dbReference type="Proteomes" id="UP000016930"/>
    </source>
</evidence>
<dbReference type="AlphaFoldDB" id="M2R3B7"/>
<reference evidence="1 2" key="1">
    <citation type="journal article" date="2012" name="Proc. Natl. Acad. Sci. U.S.A.">
        <title>Comparative genomics of Ceriporiopsis subvermispora and Phanerochaete chrysosporium provide insight into selective ligninolysis.</title>
        <authorList>
            <person name="Fernandez-Fueyo E."/>
            <person name="Ruiz-Duenas F.J."/>
            <person name="Ferreira P."/>
            <person name="Floudas D."/>
            <person name="Hibbett D.S."/>
            <person name="Canessa P."/>
            <person name="Larrondo L.F."/>
            <person name="James T.Y."/>
            <person name="Seelenfreund D."/>
            <person name="Lobos S."/>
            <person name="Polanco R."/>
            <person name="Tello M."/>
            <person name="Honda Y."/>
            <person name="Watanabe T."/>
            <person name="Watanabe T."/>
            <person name="Ryu J.S."/>
            <person name="Kubicek C.P."/>
            <person name="Schmoll M."/>
            <person name="Gaskell J."/>
            <person name="Hammel K.E."/>
            <person name="St John F.J."/>
            <person name="Vanden Wymelenberg A."/>
            <person name="Sabat G."/>
            <person name="Splinter BonDurant S."/>
            <person name="Syed K."/>
            <person name="Yadav J.S."/>
            <person name="Doddapaneni H."/>
            <person name="Subramanian V."/>
            <person name="Lavin J.L."/>
            <person name="Oguiza J.A."/>
            <person name="Perez G."/>
            <person name="Pisabarro A.G."/>
            <person name="Ramirez L."/>
            <person name="Santoyo F."/>
            <person name="Master E."/>
            <person name="Coutinho P.M."/>
            <person name="Henrissat B."/>
            <person name="Lombard V."/>
            <person name="Magnuson J.K."/>
            <person name="Kuees U."/>
            <person name="Hori C."/>
            <person name="Igarashi K."/>
            <person name="Samejima M."/>
            <person name="Held B.W."/>
            <person name="Barry K.W."/>
            <person name="LaButti K.M."/>
            <person name="Lapidus A."/>
            <person name="Lindquist E.A."/>
            <person name="Lucas S.M."/>
            <person name="Riley R."/>
            <person name="Salamov A.A."/>
            <person name="Hoffmeister D."/>
            <person name="Schwenk D."/>
            <person name="Hadar Y."/>
            <person name="Yarden O."/>
            <person name="de Vries R.P."/>
            <person name="Wiebenga A."/>
            <person name="Stenlid J."/>
            <person name="Eastwood D."/>
            <person name="Grigoriev I.V."/>
            <person name="Berka R.M."/>
            <person name="Blanchette R.A."/>
            <person name="Kersten P."/>
            <person name="Martinez A.T."/>
            <person name="Vicuna R."/>
            <person name="Cullen D."/>
        </authorList>
    </citation>
    <scope>NUCLEOTIDE SEQUENCE [LARGE SCALE GENOMIC DNA]</scope>
    <source>
        <strain evidence="1 2">B</strain>
    </source>
</reference>
<dbReference type="HOGENOM" id="CLU_792412_0_0_1"/>
<sequence>MDRLPPELWREMLQHVTVRKDLYALSATCRALNPEAEFFLYKDVECTTRSSTREMCALFVDIPRTCPLVRSLKIIDEVGVRIPDAEEYWQCVAAALRILPRLETLKILNSSTQTPTWIFSNCSFSLNELHCDFTLDATSLSFLQAQRHLLFFRWANTRLAAEEIESIPEEADFLPSLQKLEVGSPYAALRLMTGHQLTHVWVERLREDTDEVWQQYTAIFGSSSTRLRSLRMIFPFGKRTVQSVLTALARDAPALRSLGFLSWYHLQDKEMVDTLAMFKSLRSVVSWGIVPSDAVHALAKACPTLRVVACLHYSYSHEYVVMPVNPKGVPRPLHDPENSLWRDA</sequence>
<protein>
    <recommendedName>
        <fullName evidence="3">F-box domain-containing protein</fullName>
    </recommendedName>
</protein>
<dbReference type="SUPFAM" id="SSF52047">
    <property type="entry name" value="RNI-like"/>
    <property type="match status" value="1"/>
</dbReference>
<proteinExistence type="predicted"/>
<dbReference type="CDD" id="cd09917">
    <property type="entry name" value="F-box_SF"/>
    <property type="match status" value="1"/>
</dbReference>
<dbReference type="Proteomes" id="UP000016930">
    <property type="component" value="Unassembled WGS sequence"/>
</dbReference>
<dbReference type="EMBL" id="KB445809">
    <property type="protein sequence ID" value="EMD32737.1"/>
    <property type="molecule type" value="Genomic_DNA"/>
</dbReference>
<keyword evidence="2" id="KW-1185">Reference proteome</keyword>
<evidence type="ECO:0000313" key="1">
    <source>
        <dbReference type="EMBL" id="EMD32737.1"/>
    </source>
</evidence>
<name>M2R3B7_CERS8</name>